<name>A0A9Q9RIX2_FUSFU</name>
<proteinExistence type="predicted"/>
<dbReference type="Proteomes" id="UP000760494">
    <property type="component" value="Unassembled WGS sequence"/>
</dbReference>
<reference evidence="1" key="1">
    <citation type="submission" date="2019-05" db="EMBL/GenBank/DDBJ databases">
        <authorList>
            <person name="Piombo E."/>
        </authorList>
    </citation>
    <scope>NUCLEOTIDE SEQUENCE</scope>
    <source>
        <strain evidence="1">C2S</strain>
    </source>
</reference>
<dbReference type="AlphaFoldDB" id="A0A9Q9RIX2"/>
<protein>
    <submittedName>
        <fullName evidence="1">Uncharacterized protein</fullName>
    </submittedName>
</protein>
<comment type="caution">
    <text evidence="1">The sequence shown here is derived from an EMBL/GenBank/DDBJ whole genome shotgun (WGS) entry which is preliminary data.</text>
</comment>
<gene>
    <name evidence="1" type="ORF">C2S_6050</name>
</gene>
<organism evidence="1 2">
    <name type="scientific">Fusarium fujikuroi</name>
    <name type="common">Bakanae and foot rot disease fungus</name>
    <name type="synonym">Gibberella fujikuroi</name>
    <dbReference type="NCBI Taxonomy" id="5127"/>
    <lineage>
        <taxon>Eukaryota</taxon>
        <taxon>Fungi</taxon>
        <taxon>Dikarya</taxon>
        <taxon>Ascomycota</taxon>
        <taxon>Pezizomycotina</taxon>
        <taxon>Sordariomycetes</taxon>
        <taxon>Hypocreomycetidae</taxon>
        <taxon>Hypocreales</taxon>
        <taxon>Nectriaceae</taxon>
        <taxon>Fusarium</taxon>
        <taxon>Fusarium fujikuroi species complex</taxon>
    </lineage>
</organism>
<sequence length="96" mass="10782">MERVAYIDLDSEILDGHIVGLDACISCGFSELGTWIACRRFTAMKRVADVNLNSGNFKVMIALSLNAFTGGSFDIRSRQRCKWTTISKKIWHTHEG</sequence>
<dbReference type="EMBL" id="CABFJX010000146">
    <property type="protein sequence ID" value="VTT65593.1"/>
    <property type="molecule type" value="Genomic_DNA"/>
</dbReference>
<accession>A0A9Q9RIX2</accession>
<evidence type="ECO:0000313" key="1">
    <source>
        <dbReference type="EMBL" id="VTT65593.1"/>
    </source>
</evidence>
<evidence type="ECO:0000313" key="2">
    <source>
        <dbReference type="Proteomes" id="UP000760494"/>
    </source>
</evidence>